<dbReference type="AlphaFoldDB" id="A0A0A9AWN2"/>
<reference evidence="1" key="2">
    <citation type="journal article" date="2015" name="Data Brief">
        <title>Shoot transcriptome of the giant reed, Arundo donax.</title>
        <authorList>
            <person name="Barrero R.A."/>
            <person name="Guerrero F.D."/>
            <person name="Moolhuijzen P."/>
            <person name="Goolsby J.A."/>
            <person name="Tidwell J."/>
            <person name="Bellgard S.E."/>
            <person name="Bellgard M.I."/>
        </authorList>
    </citation>
    <scope>NUCLEOTIDE SEQUENCE</scope>
    <source>
        <tissue evidence="1">Shoot tissue taken approximately 20 cm above the soil surface</tissue>
    </source>
</reference>
<name>A0A0A9AWN2_ARUDO</name>
<accession>A0A0A9AWN2</accession>
<organism evidence="1">
    <name type="scientific">Arundo donax</name>
    <name type="common">Giant reed</name>
    <name type="synonym">Donax arundinaceus</name>
    <dbReference type="NCBI Taxonomy" id="35708"/>
    <lineage>
        <taxon>Eukaryota</taxon>
        <taxon>Viridiplantae</taxon>
        <taxon>Streptophyta</taxon>
        <taxon>Embryophyta</taxon>
        <taxon>Tracheophyta</taxon>
        <taxon>Spermatophyta</taxon>
        <taxon>Magnoliopsida</taxon>
        <taxon>Liliopsida</taxon>
        <taxon>Poales</taxon>
        <taxon>Poaceae</taxon>
        <taxon>PACMAD clade</taxon>
        <taxon>Arundinoideae</taxon>
        <taxon>Arundineae</taxon>
        <taxon>Arundo</taxon>
    </lineage>
</organism>
<protein>
    <submittedName>
        <fullName evidence="1">IDP808</fullName>
    </submittedName>
</protein>
<evidence type="ECO:0000313" key="1">
    <source>
        <dbReference type="EMBL" id="JAD56104.1"/>
    </source>
</evidence>
<dbReference type="EMBL" id="GBRH01241791">
    <property type="protein sequence ID" value="JAD56104.1"/>
    <property type="molecule type" value="Transcribed_RNA"/>
</dbReference>
<proteinExistence type="predicted"/>
<reference evidence="1" key="1">
    <citation type="submission" date="2014-09" db="EMBL/GenBank/DDBJ databases">
        <authorList>
            <person name="Magalhaes I.L.F."/>
            <person name="Oliveira U."/>
            <person name="Santos F.R."/>
            <person name="Vidigal T.H.D.A."/>
            <person name="Brescovit A.D."/>
            <person name="Santos A.J."/>
        </authorList>
    </citation>
    <scope>NUCLEOTIDE SEQUENCE</scope>
    <source>
        <tissue evidence="1">Shoot tissue taken approximately 20 cm above the soil surface</tissue>
    </source>
</reference>
<sequence length="57" mass="6406">MQKTLFKCLDCWVLFSHANVLLIHGLFRKLTLLLPLSEEEPLRKPSDPIGAEAAEAT</sequence>